<dbReference type="Gene3D" id="3.40.50.300">
    <property type="entry name" value="P-loop containing nucleotide triphosphate hydrolases"/>
    <property type="match status" value="2"/>
</dbReference>
<feature type="domain" description="Helicase C-terminal" evidence="6">
    <location>
        <begin position="205"/>
        <end position="372"/>
    </location>
</feature>
<dbReference type="InterPro" id="IPR010225">
    <property type="entry name" value="HrpB"/>
</dbReference>
<dbReference type="SUPFAM" id="SSF52540">
    <property type="entry name" value="P-loop containing nucleoside triphosphate hydrolases"/>
    <property type="match status" value="1"/>
</dbReference>
<dbReference type="GO" id="GO:0016787">
    <property type="term" value="F:hydrolase activity"/>
    <property type="evidence" value="ECO:0007669"/>
    <property type="project" value="UniProtKB-KW"/>
</dbReference>
<dbReference type="PROSITE" id="PS51194">
    <property type="entry name" value="HELICASE_CTER"/>
    <property type="match status" value="1"/>
</dbReference>
<dbReference type="FunFam" id="3.40.50.300:FF:002125">
    <property type="entry name" value="ATP-dependent helicase HrpB"/>
    <property type="match status" value="1"/>
</dbReference>
<dbReference type="InterPro" id="IPR011545">
    <property type="entry name" value="DEAD/DEAH_box_helicase_dom"/>
</dbReference>
<keyword evidence="3 7" id="KW-0347">Helicase</keyword>
<evidence type="ECO:0000256" key="1">
    <source>
        <dbReference type="ARBA" id="ARBA00022741"/>
    </source>
</evidence>
<dbReference type="InterPro" id="IPR001650">
    <property type="entry name" value="Helicase_C-like"/>
</dbReference>
<evidence type="ECO:0000259" key="5">
    <source>
        <dbReference type="PROSITE" id="PS51192"/>
    </source>
</evidence>
<dbReference type="InterPro" id="IPR027417">
    <property type="entry name" value="P-loop_NTPase"/>
</dbReference>
<keyword evidence="2 7" id="KW-0378">Hydrolase</keyword>
<name>A0AAU7C5N6_9BACT</name>
<evidence type="ECO:0000256" key="2">
    <source>
        <dbReference type="ARBA" id="ARBA00022801"/>
    </source>
</evidence>
<dbReference type="InterPro" id="IPR013689">
    <property type="entry name" value="RNA_helicase_ATP-dep_HrpB_C"/>
</dbReference>
<dbReference type="SMART" id="SM00847">
    <property type="entry name" value="HA2"/>
    <property type="match status" value="1"/>
</dbReference>
<dbReference type="InterPro" id="IPR048333">
    <property type="entry name" value="HA2_WH"/>
</dbReference>
<dbReference type="InterPro" id="IPR014001">
    <property type="entry name" value="Helicase_ATP-bd"/>
</dbReference>
<dbReference type="SMART" id="SM00487">
    <property type="entry name" value="DEXDc"/>
    <property type="match status" value="1"/>
</dbReference>
<dbReference type="SMART" id="SM00490">
    <property type="entry name" value="HELICc"/>
    <property type="match status" value="1"/>
</dbReference>
<proteinExistence type="predicted"/>
<organism evidence="7">
    <name type="scientific">Singulisphaera sp. Ch08</name>
    <dbReference type="NCBI Taxonomy" id="3120278"/>
    <lineage>
        <taxon>Bacteria</taxon>
        <taxon>Pseudomonadati</taxon>
        <taxon>Planctomycetota</taxon>
        <taxon>Planctomycetia</taxon>
        <taxon>Isosphaerales</taxon>
        <taxon>Isosphaeraceae</taxon>
        <taxon>Singulisphaera</taxon>
    </lineage>
</organism>
<dbReference type="RefSeq" id="WP_406693368.1">
    <property type="nucleotide sequence ID" value="NZ_CP155447.1"/>
</dbReference>
<dbReference type="PROSITE" id="PS51192">
    <property type="entry name" value="HELICASE_ATP_BIND_1"/>
    <property type="match status" value="1"/>
</dbReference>
<dbReference type="Pfam" id="PF00270">
    <property type="entry name" value="DEAD"/>
    <property type="match status" value="1"/>
</dbReference>
<dbReference type="Pfam" id="PF00271">
    <property type="entry name" value="Helicase_C"/>
    <property type="match status" value="1"/>
</dbReference>
<dbReference type="NCBIfam" id="TIGR01970">
    <property type="entry name" value="DEAH_box_HrpB"/>
    <property type="match status" value="1"/>
</dbReference>
<dbReference type="PANTHER" id="PTHR43519">
    <property type="entry name" value="ATP-DEPENDENT RNA HELICASE HRPB"/>
    <property type="match status" value="1"/>
</dbReference>
<accession>A0AAU7C5N6</accession>
<keyword evidence="4" id="KW-0067">ATP-binding</keyword>
<evidence type="ECO:0000256" key="3">
    <source>
        <dbReference type="ARBA" id="ARBA00022806"/>
    </source>
</evidence>
<dbReference type="Pfam" id="PF08482">
    <property type="entry name" value="HrpB_C"/>
    <property type="match status" value="1"/>
</dbReference>
<dbReference type="GO" id="GO:0005524">
    <property type="term" value="F:ATP binding"/>
    <property type="evidence" value="ECO:0007669"/>
    <property type="project" value="UniProtKB-KW"/>
</dbReference>
<protein>
    <submittedName>
        <fullName evidence="7">ATP-dependent helicase HrpB</fullName>
        <ecNumber evidence="7">3.6.4.13</ecNumber>
    </submittedName>
</protein>
<keyword evidence="1" id="KW-0547">Nucleotide-binding</keyword>
<sequence>MTPLPIDTHLAEIVARTRERRSLVLVAPPGAGKTTRVPVALIKAGVLSPAHPSLVLLQPRRVAARAAADRIAVENGWTLGEEVGYQIRFERKYGPRTRIRVLTEGILNRRLIADPFLEGIGAVVLDEFHERSLHTDLALALLREIRETVRDDLVIVVMSATMDAEPVSRFLTDAPVMHVEGRTFPVEVVHRPTVRPSSPEAVVAAVEEALAAADGDPGDILVFLPGAEEIRRAGARLRPLAEQKALLVLPLHGGLSTDEQRRPLCPSERRKVVLATNIAETSLTIDGVRTVIDCGLARFASVDPQRGLDRLELGRISRASATQRAGRAGRTSPGRCLRLWSEREHRGLAETDLPEIHRVDLCGTALVLHAWGQADPRGFGWYDPPTEQRLSAAEELLTWLGARDAAGRITPLGRQMLELPVHPRLGRLLIAAAHDGFVRQGAALAALLSEKDILSFQPGSTGPRTTGRGSSDLLARLDLLAEAEQARFSPGLRDRGVDPGGARRVVQVRDDLIRSSRRLPGAQESWNEEPDEDLMLRWVVLAYPDRVVRRRGSEVTGVMVGGRGVRLAPESVVRDSEFFVALDPREDRRGGTSEARVRLASALSVEWLEELFPDAVRRERLVRFDEERQKPVGVNTFTYRGLPLREDRNAPVTPDEASRALAEFLQPRAPEFFQQDEAAAAWLARLEFLTHALPDLDRPVFDDVVLAEILAEACAGKRSLDELKRGQLLPLLKGRLTYAQNQSLEEHAPEALVVPSGSRIRLTYEAGRPPVLAVRLQELFGWTETPRLARKRVAVLLHLLGPNYRPVQVTEDLGSFWATTYFQVRKDLRARYPKHSWPDDPLTARAEAKGSRRL</sequence>
<gene>
    <name evidence="7" type="primary">hrpB</name>
    <name evidence="7" type="ORF">V5E97_20300</name>
</gene>
<evidence type="ECO:0000313" key="7">
    <source>
        <dbReference type="EMBL" id="XBH00698.1"/>
    </source>
</evidence>
<reference evidence="7" key="1">
    <citation type="submission" date="2024-05" db="EMBL/GenBank/DDBJ databases">
        <title>Planctomycetes of the genus Singulisphaera possess chitinolytic capabilities.</title>
        <authorList>
            <person name="Ivanova A."/>
        </authorList>
    </citation>
    <scope>NUCLEOTIDE SEQUENCE</scope>
    <source>
        <strain evidence="7">Ch08T</strain>
    </source>
</reference>
<dbReference type="Gene3D" id="1.20.120.1080">
    <property type="match status" value="1"/>
</dbReference>
<feature type="domain" description="Helicase ATP-binding" evidence="5">
    <location>
        <begin position="14"/>
        <end position="180"/>
    </location>
</feature>
<dbReference type="EC" id="3.6.4.13" evidence="7"/>
<dbReference type="Pfam" id="PF04408">
    <property type="entry name" value="WHD_HA2"/>
    <property type="match status" value="1"/>
</dbReference>
<dbReference type="AlphaFoldDB" id="A0AAU7C5N6"/>
<dbReference type="CDD" id="cd18791">
    <property type="entry name" value="SF2_C_RHA"/>
    <property type="match status" value="1"/>
</dbReference>
<dbReference type="GO" id="GO:0003676">
    <property type="term" value="F:nucleic acid binding"/>
    <property type="evidence" value="ECO:0007669"/>
    <property type="project" value="InterPro"/>
</dbReference>
<dbReference type="GO" id="GO:0003724">
    <property type="term" value="F:RNA helicase activity"/>
    <property type="evidence" value="ECO:0007669"/>
    <property type="project" value="UniProtKB-EC"/>
</dbReference>
<dbReference type="InterPro" id="IPR007502">
    <property type="entry name" value="Helicase-assoc_dom"/>
</dbReference>
<evidence type="ECO:0000259" key="6">
    <source>
        <dbReference type="PROSITE" id="PS51194"/>
    </source>
</evidence>
<evidence type="ECO:0000256" key="4">
    <source>
        <dbReference type="ARBA" id="ARBA00022840"/>
    </source>
</evidence>
<dbReference type="PANTHER" id="PTHR43519:SF1">
    <property type="entry name" value="ATP-DEPENDENT RNA HELICASE HRPB"/>
    <property type="match status" value="1"/>
</dbReference>
<dbReference type="PIRSF" id="PIRSF005496">
    <property type="entry name" value="ATP_hel_hrpB"/>
    <property type="match status" value="1"/>
</dbReference>
<dbReference type="EMBL" id="CP155447">
    <property type="protein sequence ID" value="XBH00698.1"/>
    <property type="molecule type" value="Genomic_DNA"/>
</dbReference>